<dbReference type="InterPro" id="IPR029057">
    <property type="entry name" value="PRTase-like"/>
</dbReference>
<dbReference type="GO" id="GO:0016787">
    <property type="term" value="F:hydrolase activity"/>
    <property type="evidence" value="ECO:0007669"/>
    <property type="project" value="UniProtKB-KW"/>
</dbReference>
<dbReference type="CDD" id="cd06223">
    <property type="entry name" value="PRTases_typeI"/>
    <property type="match status" value="1"/>
</dbReference>
<evidence type="ECO:0000313" key="3">
    <source>
        <dbReference type="Proteomes" id="UP000625568"/>
    </source>
</evidence>
<proteinExistence type="inferred from homology"/>
<dbReference type="Gene3D" id="3.40.50.1000">
    <property type="entry name" value="HAD superfamily/HAD-like"/>
    <property type="match status" value="1"/>
</dbReference>
<dbReference type="PANTHER" id="PTHR47505">
    <property type="entry name" value="DNA UTILIZATION PROTEIN YHGH"/>
    <property type="match status" value="1"/>
</dbReference>
<reference evidence="2 3" key="1">
    <citation type="submission" date="2021-02" db="EMBL/GenBank/DDBJ databases">
        <title>FDA dAtabase for Regulatory Grade micrObial Sequences (FDA-ARGOS): Supporting development and validation of Infectious Disease Dx tests.</title>
        <authorList>
            <person name="Minogue T."/>
            <person name="Wolcott M."/>
            <person name="Wasieloski L."/>
            <person name="Aguilar W."/>
            <person name="Moore D."/>
            <person name="Jaissle J."/>
            <person name="Tallon L."/>
            <person name="Sadzewicz L."/>
            <person name="Zhao X."/>
            <person name="Boylan J."/>
            <person name="Ott S."/>
            <person name="Bowen H."/>
            <person name="Vavikolanu K."/>
            <person name="Mehta A."/>
            <person name="Aluvathingal J."/>
            <person name="Nadendla S."/>
            <person name="Yan Y."/>
            <person name="Sichtig H."/>
        </authorList>
    </citation>
    <scope>NUCLEOTIDE SEQUENCE [LARGE SCALE GENOMIC DNA]</scope>
    <source>
        <strain evidence="2 3">FDAARGOS_1272</strain>
    </source>
</reference>
<dbReference type="InterPro" id="IPR051910">
    <property type="entry name" value="ComF/GntX_DNA_util-trans"/>
</dbReference>
<name>A0A892I0I8_9BURK</name>
<dbReference type="PANTHER" id="PTHR47505:SF1">
    <property type="entry name" value="DNA UTILIZATION PROTEIN YHGH"/>
    <property type="match status" value="1"/>
</dbReference>
<dbReference type="EMBL" id="CP069482">
    <property type="protein sequence ID" value="QRO78493.1"/>
    <property type="molecule type" value="Genomic_DNA"/>
</dbReference>
<gene>
    <name evidence="2" type="ORF">I6K02_06205</name>
</gene>
<sequence length="417" mass="47290">MFDICLFDLDETLVRTEDIKDIREAGKNNDTPAYRREVVTALGRRADRHIYSQAFLQEIRARFPNLQLGIFTRSPRSYAETVLTWAYPGFNWDILVAYEDVPRTKPYGDGIDQAMDHFGILDAQHLPRTMLVGDSDVDVRSAYHCGCVVTLDKGAWPNPRQSDHWRALEHVPDAIINAPDQILSVLANPTHFLPELERTLATNAARLGAPRFDKIGHFVPRSIGGDTTSYQIYVSGRSFANYESVQYRKGWHRLTESIEENKDSDIFPDEWVETVRAFIASQYYRFFGPSEIIVSAVPHRPGRKPRLENFLGQLAASVAQRPLHGINVSCAPGLFAYKQGVRSQHGEHLGRDERFTNVRDHLYIRQPDLIKPKTSFLVIDDVMTTGASLIYAYKYLKDAGALDVKCLAFAKNVGNLF</sequence>
<dbReference type="InterPro" id="IPR023214">
    <property type="entry name" value="HAD_sf"/>
</dbReference>
<dbReference type="RefSeq" id="WP_045552501.1">
    <property type="nucleotide sequence ID" value="NZ_CABVPR010000039.1"/>
</dbReference>
<dbReference type="Pfam" id="PF13419">
    <property type="entry name" value="HAD_2"/>
    <property type="match status" value="1"/>
</dbReference>
<protein>
    <submittedName>
        <fullName evidence="2">HAD hydrolase-like protein</fullName>
    </submittedName>
</protein>
<organism evidence="2 3">
    <name type="scientific">Burkholderia dolosa</name>
    <dbReference type="NCBI Taxonomy" id="152500"/>
    <lineage>
        <taxon>Bacteria</taxon>
        <taxon>Pseudomonadati</taxon>
        <taxon>Pseudomonadota</taxon>
        <taxon>Betaproteobacteria</taxon>
        <taxon>Burkholderiales</taxon>
        <taxon>Burkholderiaceae</taxon>
        <taxon>Burkholderia</taxon>
        <taxon>Burkholderia cepacia complex</taxon>
    </lineage>
</organism>
<comment type="similarity">
    <text evidence="1">Belongs to the ComF/GntX family.</text>
</comment>
<dbReference type="InterPro" id="IPR041492">
    <property type="entry name" value="HAD_2"/>
</dbReference>
<dbReference type="SUPFAM" id="SSF53271">
    <property type="entry name" value="PRTase-like"/>
    <property type="match status" value="1"/>
</dbReference>
<evidence type="ECO:0000256" key="1">
    <source>
        <dbReference type="ARBA" id="ARBA00008007"/>
    </source>
</evidence>
<dbReference type="InterPro" id="IPR000836">
    <property type="entry name" value="PRTase_dom"/>
</dbReference>
<dbReference type="InterPro" id="IPR036412">
    <property type="entry name" value="HAD-like_sf"/>
</dbReference>
<keyword evidence="2" id="KW-0378">Hydrolase</keyword>
<evidence type="ECO:0000313" key="2">
    <source>
        <dbReference type="EMBL" id="QRO78493.1"/>
    </source>
</evidence>
<keyword evidence="3" id="KW-1185">Reference proteome</keyword>
<dbReference type="GeneID" id="93126204"/>
<dbReference type="SUPFAM" id="SSF56784">
    <property type="entry name" value="HAD-like"/>
    <property type="match status" value="1"/>
</dbReference>
<accession>A0A892I0I8</accession>
<dbReference type="AlphaFoldDB" id="A0A892I0I8"/>
<dbReference type="Proteomes" id="UP000625568">
    <property type="component" value="Chromosome 1"/>
</dbReference>
<dbReference type="Gene3D" id="3.40.50.2020">
    <property type="match status" value="1"/>
</dbReference>